<sequence length="263" mass="30475">MKDEELDPRFPLEIEHKIFVIAFYDDLEMKDIANLLSVSKYVYEWLIPLVYEIVISYPNHTWPPMGFSPENLLRYGKYIRHLLLSFGNELYLSHCPNIVNLCVMVWDDTPNLIPALSSMKIKELAINLGTLPHSPELFQLCANITHLDCVPQDWDHFIGPSGWIPHFRNLTHLMVPASEREGREIVEEVLQQLAKIQVFIICGYSSSGTEVKELDAEIVYDDPRVVRLLLRFPSHWKTAAQGGLSQWKFAEEIVDRRRKKVST</sequence>
<gene>
    <name evidence="1" type="ORF">BDN72DRAFT_846550</name>
</gene>
<protein>
    <submittedName>
        <fullName evidence="1">Uncharacterized protein</fullName>
    </submittedName>
</protein>
<keyword evidence="2" id="KW-1185">Reference proteome</keyword>
<organism evidence="1 2">
    <name type="scientific">Pluteus cervinus</name>
    <dbReference type="NCBI Taxonomy" id="181527"/>
    <lineage>
        <taxon>Eukaryota</taxon>
        <taxon>Fungi</taxon>
        <taxon>Dikarya</taxon>
        <taxon>Basidiomycota</taxon>
        <taxon>Agaricomycotina</taxon>
        <taxon>Agaricomycetes</taxon>
        <taxon>Agaricomycetidae</taxon>
        <taxon>Agaricales</taxon>
        <taxon>Pluteineae</taxon>
        <taxon>Pluteaceae</taxon>
        <taxon>Pluteus</taxon>
    </lineage>
</organism>
<reference evidence="1 2" key="1">
    <citation type="journal article" date="2019" name="Nat. Ecol. Evol.">
        <title>Megaphylogeny resolves global patterns of mushroom evolution.</title>
        <authorList>
            <person name="Varga T."/>
            <person name="Krizsan K."/>
            <person name="Foldi C."/>
            <person name="Dima B."/>
            <person name="Sanchez-Garcia M."/>
            <person name="Sanchez-Ramirez S."/>
            <person name="Szollosi G.J."/>
            <person name="Szarkandi J.G."/>
            <person name="Papp V."/>
            <person name="Albert L."/>
            <person name="Andreopoulos W."/>
            <person name="Angelini C."/>
            <person name="Antonin V."/>
            <person name="Barry K.W."/>
            <person name="Bougher N.L."/>
            <person name="Buchanan P."/>
            <person name="Buyck B."/>
            <person name="Bense V."/>
            <person name="Catcheside P."/>
            <person name="Chovatia M."/>
            <person name="Cooper J."/>
            <person name="Damon W."/>
            <person name="Desjardin D."/>
            <person name="Finy P."/>
            <person name="Geml J."/>
            <person name="Haridas S."/>
            <person name="Hughes K."/>
            <person name="Justo A."/>
            <person name="Karasinski D."/>
            <person name="Kautmanova I."/>
            <person name="Kiss B."/>
            <person name="Kocsube S."/>
            <person name="Kotiranta H."/>
            <person name="LaButti K.M."/>
            <person name="Lechner B.E."/>
            <person name="Liimatainen K."/>
            <person name="Lipzen A."/>
            <person name="Lukacs Z."/>
            <person name="Mihaltcheva S."/>
            <person name="Morgado L.N."/>
            <person name="Niskanen T."/>
            <person name="Noordeloos M.E."/>
            <person name="Ohm R.A."/>
            <person name="Ortiz-Santana B."/>
            <person name="Ovrebo C."/>
            <person name="Racz N."/>
            <person name="Riley R."/>
            <person name="Savchenko A."/>
            <person name="Shiryaev A."/>
            <person name="Soop K."/>
            <person name="Spirin V."/>
            <person name="Szebenyi C."/>
            <person name="Tomsovsky M."/>
            <person name="Tulloss R.E."/>
            <person name="Uehling J."/>
            <person name="Grigoriev I.V."/>
            <person name="Vagvolgyi C."/>
            <person name="Papp T."/>
            <person name="Martin F.M."/>
            <person name="Miettinen O."/>
            <person name="Hibbett D.S."/>
            <person name="Nagy L.G."/>
        </authorList>
    </citation>
    <scope>NUCLEOTIDE SEQUENCE [LARGE SCALE GENOMIC DNA]</scope>
    <source>
        <strain evidence="1 2">NL-1719</strain>
    </source>
</reference>
<evidence type="ECO:0000313" key="2">
    <source>
        <dbReference type="Proteomes" id="UP000308600"/>
    </source>
</evidence>
<proteinExistence type="predicted"/>
<accession>A0ACD3AF33</accession>
<dbReference type="Proteomes" id="UP000308600">
    <property type="component" value="Unassembled WGS sequence"/>
</dbReference>
<name>A0ACD3AF33_9AGAR</name>
<dbReference type="EMBL" id="ML208472">
    <property type="protein sequence ID" value="TFK64508.1"/>
    <property type="molecule type" value="Genomic_DNA"/>
</dbReference>
<evidence type="ECO:0000313" key="1">
    <source>
        <dbReference type="EMBL" id="TFK64508.1"/>
    </source>
</evidence>